<evidence type="ECO:0000313" key="2">
    <source>
        <dbReference type="Proteomes" id="UP001281410"/>
    </source>
</evidence>
<dbReference type="EMBL" id="JANJYJ010000003">
    <property type="protein sequence ID" value="KAK3222873.1"/>
    <property type="molecule type" value="Genomic_DNA"/>
</dbReference>
<protein>
    <submittedName>
        <fullName evidence="1">Uncharacterized protein</fullName>
    </submittedName>
</protein>
<proteinExistence type="predicted"/>
<accession>A0AAE0ART6</accession>
<name>A0AAE0ART6_9ROSI</name>
<dbReference type="AlphaFoldDB" id="A0AAE0ART6"/>
<reference evidence="1" key="1">
    <citation type="journal article" date="2023" name="Plant J.">
        <title>Genome sequences and population genomics provide insights into the demographic history, inbreeding, and mutation load of two 'living fossil' tree species of Dipteronia.</title>
        <authorList>
            <person name="Feng Y."/>
            <person name="Comes H.P."/>
            <person name="Chen J."/>
            <person name="Zhu S."/>
            <person name="Lu R."/>
            <person name="Zhang X."/>
            <person name="Li P."/>
            <person name="Qiu J."/>
            <person name="Olsen K.M."/>
            <person name="Qiu Y."/>
        </authorList>
    </citation>
    <scope>NUCLEOTIDE SEQUENCE</scope>
    <source>
        <strain evidence="1">NBL</strain>
    </source>
</reference>
<gene>
    <name evidence="1" type="ORF">Dsin_009898</name>
</gene>
<dbReference type="Proteomes" id="UP001281410">
    <property type="component" value="Unassembled WGS sequence"/>
</dbReference>
<evidence type="ECO:0000313" key="1">
    <source>
        <dbReference type="EMBL" id="KAK3222873.1"/>
    </source>
</evidence>
<comment type="caution">
    <text evidence="1">The sequence shown here is derived from an EMBL/GenBank/DDBJ whole genome shotgun (WGS) entry which is preliminary data.</text>
</comment>
<keyword evidence="2" id="KW-1185">Reference proteome</keyword>
<sequence length="129" mass="14969">MRLADPYFLQVLANVDHEPSTQAISKLEFEFERRKLAKDDVWELTYREILEYHPQMLQEYLHGREQTSFMYPRPSVLSSFQRRVPVPKDETAEKNIDFERRTAASVATTLNSPPKADGEKTLAVVPIVC</sequence>
<organism evidence="1 2">
    <name type="scientific">Dipteronia sinensis</name>
    <dbReference type="NCBI Taxonomy" id="43782"/>
    <lineage>
        <taxon>Eukaryota</taxon>
        <taxon>Viridiplantae</taxon>
        <taxon>Streptophyta</taxon>
        <taxon>Embryophyta</taxon>
        <taxon>Tracheophyta</taxon>
        <taxon>Spermatophyta</taxon>
        <taxon>Magnoliopsida</taxon>
        <taxon>eudicotyledons</taxon>
        <taxon>Gunneridae</taxon>
        <taxon>Pentapetalae</taxon>
        <taxon>rosids</taxon>
        <taxon>malvids</taxon>
        <taxon>Sapindales</taxon>
        <taxon>Sapindaceae</taxon>
        <taxon>Hippocastanoideae</taxon>
        <taxon>Acereae</taxon>
        <taxon>Dipteronia</taxon>
    </lineage>
</organism>